<dbReference type="InterPro" id="IPR025836">
    <property type="entry name" value="Zn_knuckle_CX2CX4HX4C"/>
</dbReference>
<evidence type="ECO:0000259" key="2">
    <source>
        <dbReference type="Pfam" id="PF14392"/>
    </source>
</evidence>
<dbReference type="AlphaFoldDB" id="A0AAV6W7G7"/>
<dbReference type="Proteomes" id="UP000826271">
    <property type="component" value="Unassembled WGS sequence"/>
</dbReference>
<evidence type="ECO:0000256" key="1">
    <source>
        <dbReference type="SAM" id="MobiDB-lite"/>
    </source>
</evidence>
<feature type="compositionally biased region" description="Basic and acidic residues" evidence="1">
    <location>
        <begin position="95"/>
        <end position="105"/>
    </location>
</feature>
<name>A0AAV6W7G7_9LAMI</name>
<feature type="region of interest" description="Disordered" evidence="1">
    <location>
        <begin position="56"/>
        <end position="115"/>
    </location>
</feature>
<keyword evidence="4" id="KW-1185">Reference proteome</keyword>
<dbReference type="EMBL" id="WHWC01000017">
    <property type="protein sequence ID" value="KAG8366054.1"/>
    <property type="molecule type" value="Genomic_DNA"/>
</dbReference>
<gene>
    <name evidence="3" type="ORF">BUALT_Bualt17G0036100</name>
</gene>
<evidence type="ECO:0000313" key="4">
    <source>
        <dbReference type="Proteomes" id="UP000826271"/>
    </source>
</evidence>
<accession>A0AAV6W7G7</accession>
<feature type="domain" description="Zinc knuckle CX2CX4HX4C" evidence="2">
    <location>
        <begin position="1"/>
        <end position="48"/>
    </location>
</feature>
<proteinExistence type="predicted"/>
<organism evidence="3 4">
    <name type="scientific">Buddleja alternifolia</name>
    <dbReference type="NCBI Taxonomy" id="168488"/>
    <lineage>
        <taxon>Eukaryota</taxon>
        <taxon>Viridiplantae</taxon>
        <taxon>Streptophyta</taxon>
        <taxon>Embryophyta</taxon>
        <taxon>Tracheophyta</taxon>
        <taxon>Spermatophyta</taxon>
        <taxon>Magnoliopsida</taxon>
        <taxon>eudicotyledons</taxon>
        <taxon>Gunneridae</taxon>
        <taxon>Pentapetalae</taxon>
        <taxon>asterids</taxon>
        <taxon>lamiids</taxon>
        <taxon>Lamiales</taxon>
        <taxon>Scrophulariaceae</taxon>
        <taxon>Buddlejeae</taxon>
        <taxon>Buddleja</taxon>
    </lineage>
</organism>
<protein>
    <recommendedName>
        <fullName evidence="2">Zinc knuckle CX2CX4HX4C domain-containing protein</fullName>
    </recommendedName>
</protein>
<sequence length="115" mass="12978">MDVTKPLYRFMILQSPDGPEVKVTFAYEKFANFCYLCGKLAHLSDSCELRYEDGFEDPGNDIPYTPDLRAPPPRRFPPSTIRLAVSEGTSWRSSKSSERGKEKWKPGLAGSSSRL</sequence>
<comment type="caution">
    <text evidence="3">The sequence shown here is derived from an EMBL/GenBank/DDBJ whole genome shotgun (WGS) entry which is preliminary data.</text>
</comment>
<reference evidence="3" key="1">
    <citation type="submission" date="2019-10" db="EMBL/GenBank/DDBJ databases">
        <authorList>
            <person name="Zhang R."/>
            <person name="Pan Y."/>
            <person name="Wang J."/>
            <person name="Ma R."/>
            <person name="Yu S."/>
        </authorList>
    </citation>
    <scope>NUCLEOTIDE SEQUENCE</scope>
    <source>
        <strain evidence="3">LA-IB0</strain>
        <tissue evidence="3">Leaf</tissue>
    </source>
</reference>
<evidence type="ECO:0000313" key="3">
    <source>
        <dbReference type="EMBL" id="KAG8366054.1"/>
    </source>
</evidence>
<dbReference type="Pfam" id="PF14392">
    <property type="entry name" value="zf-CCHC_4"/>
    <property type="match status" value="1"/>
</dbReference>